<gene>
    <name evidence="1" type="ORF">PHYPA_021264</name>
</gene>
<reference evidence="1 3" key="1">
    <citation type="journal article" date="2008" name="Science">
        <title>The Physcomitrella genome reveals evolutionary insights into the conquest of land by plants.</title>
        <authorList>
            <person name="Rensing S."/>
            <person name="Lang D."/>
            <person name="Zimmer A."/>
            <person name="Terry A."/>
            <person name="Salamov A."/>
            <person name="Shapiro H."/>
            <person name="Nishiyama T."/>
            <person name="Perroud P.-F."/>
            <person name="Lindquist E."/>
            <person name="Kamisugi Y."/>
            <person name="Tanahashi T."/>
            <person name="Sakakibara K."/>
            <person name="Fujita T."/>
            <person name="Oishi K."/>
            <person name="Shin-I T."/>
            <person name="Kuroki Y."/>
            <person name="Toyoda A."/>
            <person name="Suzuki Y."/>
            <person name="Hashimoto A."/>
            <person name="Yamaguchi K."/>
            <person name="Sugano A."/>
            <person name="Kohara Y."/>
            <person name="Fujiyama A."/>
            <person name="Anterola A."/>
            <person name="Aoki S."/>
            <person name="Ashton N."/>
            <person name="Barbazuk W.B."/>
            <person name="Barker E."/>
            <person name="Bennetzen J."/>
            <person name="Bezanilla M."/>
            <person name="Blankenship R."/>
            <person name="Cho S.H."/>
            <person name="Dutcher S."/>
            <person name="Estelle M."/>
            <person name="Fawcett J.A."/>
            <person name="Gundlach H."/>
            <person name="Hanada K."/>
            <person name="Heyl A."/>
            <person name="Hicks K.A."/>
            <person name="Hugh J."/>
            <person name="Lohr M."/>
            <person name="Mayer K."/>
            <person name="Melkozernov A."/>
            <person name="Murata T."/>
            <person name="Nelson D."/>
            <person name="Pils B."/>
            <person name="Prigge M."/>
            <person name="Reiss B."/>
            <person name="Renner T."/>
            <person name="Rombauts S."/>
            <person name="Rushton P."/>
            <person name="Sanderfoot A."/>
            <person name="Schween G."/>
            <person name="Shiu S.-H."/>
            <person name="Stueber K."/>
            <person name="Theodoulou F.L."/>
            <person name="Tu H."/>
            <person name="Van de Peer Y."/>
            <person name="Verrier P.J."/>
            <person name="Waters E."/>
            <person name="Wood A."/>
            <person name="Yang L."/>
            <person name="Cove D."/>
            <person name="Cuming A."/>
            <person name="Hasebe M."/>
            <person name="Lucas S."/>
            <person name="Mishler D.B."/>
            <person name="Reski R."/>
            <person name="Grigoriev I."/>
            <person name="Quatrano R.S."/>
            <person name="Boore J.L."/>
        </authorList>
    </citation>
    <scope>NUCLEOTIDE SEQUENCE [LARGE SCALE GENOMIC DNA]</scope>
    <source>
        <strain evidence="2 3">cv. Gransden 2004</strain>
    </source>
</reference>
<proteinExistence type="predicted"/>
<evidence type="ECO:0000313" key="1">
    <source>
        <dbReference type="EMBL" id="PNR38153.1"/>
    </source>
</evidence>
<protein>
    <submittedName>
        <fullName evidence="1 2">Uncharacterized protein</fullName>
    </submittedName>
</protein>
<reference evidence="1 3" key="2">
    <citation type="journal article" date="2018" name="Plant J.">
        <title>The Physcomitrella patens chromosome-scale assembly reveals moss genome structure and evolution.</title>
        <authorList>
            <person name="Lang D."/>
            <person name="Ullrich K.K."/>
            <person name="Murat F."/>
            <person name="Fuchs J."/>
            <person name="Jenkins J."/>
            <person name="Haas F.B."/>
            <person name="Piednoel M."/>
            <person name="Gundlach H."/>
            <person name="Van Bel M."/>
            <person name="Meyberg R."/>
            <person name="Vives C."/>
            <person name="Morata J."/>
            <person name="Symeonidi A."/>
            <person name="Hiss M."/>
            <person name="Muchero W."/>
            <person name="Kamisugi Y."/>
            <person name="Saleh O."/>
            <person name="Blanc G."/>
            <person name="Decker E.L."/>
            <person name="van Gessel N."/>
            <person name="Grimwood J."/>
            <person name="Hayes R.D."/>
            <person name="Graham S.W."/>
            <person name="Gunter L.E."/>
            <person name="McDaniel S.F."/>
            <person name="Hoernstein S.N.W."/>
            <person name="Larsson A."/>
            <person name="Li F.W."/>
            <person name="Perroud P.F."/>
            <person name="Phillips J."/>
            <person name="Ranjan P."/>
            <person name="Rokshar D.S."/>
            <person name="Rothfels C.J."/>
            <person name="Schneider L."/>
            <person name="Shu S."/>
            <person name="Stevenson D.W."/>
            <person name="Thummler F."/>
            <person name="Tillich M."/>
            <person name="Villarreal Aguilar J.C."/>
            <person name="Widiez T."/>
            <person name="Wong G.K."/>
            <person name="Wymore A."/>
            <person name="Zhang Y."/>
            <person name="Zimmer A.D."/>
            <person name="Quatrano R.S."/>
            <person name="Mayer K.F.X."/>
            <person name="Goodstein D."/>
            <person name="Casacuberta J.M."/>
            <person name="Vandepoele K."/>
            <person name="Reski R."/>
            <person name="Cuming A.C."/>
            <person name="Tuskan G.A."/>
            <person name="Maumus F."/>
            <person name="Salse J."/>
            <person name="Schmutz J."/>
            <person name="Rensing S.A."/>
        </authorList>
    </citation>
    <scope>NUCLEOTIDE SEQUENCE [LARGE SCALE GENOMIC DNA]</scope>
    <source>
        <strain evidence="2 3">cv. Gransden 2004</strain>
    </source>
</reference>
<dbReference type="Gramene" id="Pp3c16_20100V3.1">
    <property type="protein sequence ID" value="PAC:32985461.CDS.1"/>
    <property type="gene ID" value="Pp3c16_20100"/>
</dbReference>
<dbReference type="EMBL" id="ABEU02000016">
    <property type="protein sequence ID" value="PNR38153.1"/>
    <property type="molecule type" value="Genomic_DNA"/>
</dbReference>
<reference evidence="2" key="3">
    <citation type="submission" date="2020-12" db="UniProtKB">
        <authorList>
            <consortium name="EnsemblPlants"/>
        </authorList>
    </citation>
    <scope>IDENTIFICATION</scope>
</reference>
<evidence type="ECO:0000313" key="2">
    <source>
        <dbReference type="EnsemblPlants" id="PAC:32985461.CDS.1"/>
    </source>
</evidence>
<dbReference type="Proteomes" id="UP000006727">
    <property type="component" value="Chromosome 16"/>
</dbReference>
<organism evidence="1">
    <name type="scientific">Physcomitrium patens</name>
    <name type="common">Spreading-leaved earth moss</name>
    <name type="synonym">Physcomitrella patens</name>
    <dbReference type="NCBI Taxonomy" id="3218"/>
    <lineage>
        <taxon>Eukaryota</taxon>
        <taxon>Viridiplantae</taxon>
        <taxon>Streptophyta</taxon>
        <taxon>Embryophyta</taxon>
        <taxon>Bryophyta</taxon>
        <taxon>Bryophytina</taxon>
        <taxon>Bryopsida</taxon>
        <taxon>Funariidae</taxon>
        <taxon>Funariales</taxon>
        <taxon>Funariaceae</taxon>
        <taxon>Physcomitrium</taxon>
    </lineage>
</organism>
<name>A0A2K1J9F4_PHYPA</name>
<dbReference type="AlphaFoldDB" id="A0A2K1J9F4"/>
<accession>A0A2K1J9F4</accession>
<evidence type="ECO:0000313" key="3">
    <source>
        <dbReference type="Proteomes" id="UP000006727"/>
    </source>
</evidence>
<keyword evidence="3" id="KW-1185">Reference proteome</keyword>
<sequence length="74" mass="8170">MIVSVILGQNGQAVLMCESNLSLHSLLYGICSSKSHLLLCSFLKPSVFLVEFGRGWELILLFGGVEINWDNRTA</sequence>
<dbReference type="EnsemblPlants" id="Pp3c16_20100V3.1">
    <property type="protein sequence ID" value="PAC:32985461.CDS.1"/>
    <property type="gene ID" value="Pp3c16_20100"/>
</dbReference>